<evidence type="ECO:0000256" key="1">
    <source>
        <dbReference type="SAM" id="Phobius"/>
    </source>
</evidence>
<gene>
    <name evidence="2" type="primary">151</name>
    <name evidence="2" type="ORF">PBI_PBS1_151</name>
</gene>
<keyword evidence="1" id="KW-1133">Transmembrane helix</keyword>
<keyword evidence="3" id="KW-1185">Reference proteome</keyword>
<evidence type="ECO:0000313" key="2">
    <source>
        <dbReference type="EMBL" id="AST99972.1"/>
    </source>
</evidence>
<dbReference type="EMBL" id="MF360957">
    <property type="protein sequence ID" value="AST99972.1"/>
    <property type="molecule type" value="Genomic_DNA"/>
</dbReference>
<keyword evidence="1" id="KW-0472">Membrane</keyword>
<reference evidence="2 3" key="1">
    <citation type="submission" date="2017-06" db="EMBL/GenBank/DDBJ databases">
        <authorList>
            <person name="Russell D.A."/>
            <person name="Jacobs-Sera D."/>
            <person name="Duda R."/>
            <person name="Hatfull G.F."/>
            <person name="Hendrix R.W."/>
        </authorList>
    </citation>
    <scope>NUCLEOTIDE SEQUENCE [LARGE SCALE GENOMIC DNA]</scope>
</reference>
<accession>A0A223LDE0</accession>
<evidence type="ECO:0000313" key="3">
    <source>
        <dbReference type="Proteomes" id="UP000226236"/>
    </source>
</evidence>
<dbReference type="RefSeq" id="YP_009664352.1">
    <property type="nucleotide sequence ID" value="NC_043027.1"/>
</dbReference>
<protein>
    <submittedName>
        <fullName evidence="2">Uncharacterized protein</fullName>
    </submittedName>
</protein>
<dbReference type="Proteomes" id="UP000226236">
    <property type="component" value="Segment"/>
</dbReference>
<organism evidence="2 3">
    <name type="scientific">Bacillus phage PBS1</name>
    <dbReference type="NCBI Taxonomy" id="2884423"/>
    <lineage>
        <taxon>Viruses</taxon>
        <taxon>Duplodnaviria</taxon>
        <taxon>Heunggongvirae</taxon>
        <taxon>Uroviricota</taxon>
        <taxon>Caudoviricetes</taxon>
        <taxon>Takahashivirus</taxon>
        <taxon>Bacillus phage PBS1</taxon>
    </lineage>
</organism>
<keyword evidence="1" id="KW-0812">Transmembrane</keyword>
<name>A0A223LDE0_BPPB1</name>
<sequence length="53" mass="6543">MIKDLKTIALCLVGFIIIFFIIKKFMYSNEEEECLKRDHYVDDFKWEEYCKNK</sequence>
<dbReference type="GeneID" id="40524384"/>
<feature type="transmembrane region" description="Helical" evidence="1">
    <location>
        <begin position="7"/>
        <end position="27"/>
    </location>
</feature>
<proteinExistence type="predicted"/>